<evidence type="ECO:0000256" key="2">
    <source>
        <dbReference type="ARBA" id="ARBA00022515"/>
    </source>
</evidence>
<dbReference type="InterPro" id="IPR050219">
    <property type="entry name" value="DnaG_primase"/>
</dbReference>
<keyword evidence="3" id="KW-0808">Transferase</keyword>
<dbReference type="InterPro" id="IPR034154">
    <property type="entry name" value="TOPRIM_DnaG/twinkle"/>
</dbReference>
<comment type="caution">
    <text evidence="11">The sequence shown here is derived from an EMBL/GenBank/DDBJ whole genome shotgun (WGS) entry which is preliminary data.</text>
</comment>
<keyword evidence="8" id="KW-0862">Zinc</keyword>
<dbReference type="RefSeq" id="WP_380929948.1">
    <property type="nucleotide sequence ID" value="NZ_JBHUGS010000002.1"/>
</dbReference>
<feature type="domain" description="Zinc finger CHC2-type" evidence="10">
    <location>
        <begin position="57"/>
        <end position="111"/>
    </location>
</feature>
<dbReference type="Pfam" id="PF23639">
    <property type="entry name" value="DUF7146"/>
    <property type="match status" value="1"/>
</dbReference>
<evidence type="ECO:0000256" key="3">
    <source>
        <dbReference type="ARBA" id="ARBA00022679"/>
    </source>
</evidence>
<evidence type="ECO:0000256" key="9">
    <source>
        <dbReference type="ARBA" id="ARBA00023163"/>
    </source>
</evidence>
<dbReference type="InterPro" id="IPR036977">
    <property type="entry name" value="DNA_primase_Znf_CHC2"/>
</dbReference>
<dbReference type="InterPro" id="IPR002694">
    <property type="entry name" value="Znf_CHC2"/>
</dbReference>
<evidence type="ECO:0000256" key="1">
    <source>
        <dbReference type="ARBA" id="ARBA00022478"/>
    </source>
</evidence>
<organism evidence="11 12">
    <name type="scientific">Sphingomonas arantia</name>
    <dbReference type="NCBI Taxonomy" id="1460676"/>
    <lineage>
        <taxon>Bacteria</taxon>
        <taxon>Pseudomonadati</taxon>
        <taxon>Pseudomonadota</taxon>
        <taxon>Alphaproteobacteria</taxon>
        <taxon>Sphingomonadales</taxon>
        <taxon>Sphingomonadaceae</taxon>
        <taxon>Sphingomonas</taxon>
    </lineage>
</organism>
<evidence type="ECO:0000256" key="8">
    <source>
        <dbReference type="ARBA" id="ARBA00022833"/>
    </source>
</evidence>
<dbReference type="PANTHER" id="PTHR30313:SF2">
    <property type="entry name" value="DNA PRIMASE"/>
    <property type="match status" value="1"/>
</dbReference>
<keyword evidence="6" id="KW-0479">Metal-binding</keyword>
<protein>
    <submittedName>
        <fullName evidence="11">CHC2 zinc finger domain-containing protein</fullName>
    </submittedName>
</protein>
<reference evidence="12" key="1">
    <citation type="journal article" date="2019" name="Int. J. Syst. Evol. Microbiol.">
        <title>The Global Catalogue of Microorganisms (GCM) 10K type strain sequencing project: providing services to taxonomists for standard genome sequencing and annotation.</title>
        <authorList>
            <consortium name="The Broad Institute Genomics Platform"/>
            <consortium name="The Broad Institute Genome Sequencing Center for Infectious Disease"/>
            <person name="Wu L."/>
            <person name="Ma J."/>
        </authorList>
    </citation>
    <scope>NUCLEOTIDE SEQUENCE [LARGE SCALE GENOMIC DNA]</scope>
    <source>
        <strain evidence="12">CGMCC 1.12702</strain>
    </source>
</reference>
<keyword evidence="1" id="KW-0240">DNA-directed RNA polymerase</keyword>
<dbReference type="Pfam" id="PF13362">
    <property type="entry name" value="Toprim_3"/>
    <property type="match status" value="1"/>
</dbReference>
<name>A0ABW4U092_9SPHN</name>
<dbReference type="CDD" id="cd01029">
    <property type="entry name" value="TOPRIM_primases"/>
    <property type="match status" value="1"/>
</dbReference>
<dbReference type="EMBL" id="JBHUGS010000002">
    <property type="protein sequence ID" value="MFD1951357.1"/>
    <property type="molecule type" value="Genomic_DNA"/>
</dbReference>
<evidence type="ECO:0000256" key="6">
    <source>
        <dbReference type="ARBA" id="ARBA00022723"/>
    </source>
</evidence>
<dbReference type="Gene3D" id="3.40.1360.10">
    <property type="match status" value="1"/>
</dbReference>
<evidence type="ECO:0000313" key="12">
    <source>
        <dbReference type="Proteomes" id="UP001597400"/>
    </source>
</evidence>
<gene>
    <name evidence="11" type="ORF">ACFSGX_11340</name>
</gene>
<keyword evidence="12" id="KW-1185">Reference proteome</keyword>
<keyword evidence="9" id="KW-0804">Transcription</keyword>
<dbReference type="Gene3D" id="3.90.580.10">
    <property type="entry name" value="Zinc finger, CHC2-type domain"/>
    <property type="match status" value="1"/>
</dbReference>
<evidence type="ECO:0000256" key="7">
    <source>
        <dbReference type="ARBA" id="ARBA00022771"/>
    </source>
</evidence>
<proteinExistence type="predicted"/>
<dbReference type="Proteomes" id="UP001597400">
    <property type="component" value="Unassembled WGS sequence"/>
</dbReference>
<evidence type="ECO:0000259" key="10">
    <source>
        <dbReference type="SMART" id="SM00400"/>
    </source>
</evidence>
<keyword evidence="2" id="KW-0639">Primosome</keyword>
<dbReference type="InterPro" id="IPR006171">
    <property type="entry name" value="TOPRIM_dom"/>
</dbReference>
<accession>A0ABW4U092</accession>
<dbReference type="Pfam" id="PF01807">
    <property type="entry name" value="Zn_ribbon_DnaG"/>
    <property type="match status" value="1"/>
</dbReference>
<keyword evidence="5" id="KW-0235">DNA replication</keyword>
<sequence length="344" mass="37643">MLARHDRSREGASPAMMHRRLGQDEFRQAVADAKARHLLSEIIGRKTKLKPRGKREMVGLCPFHEERSPSFEVNDDKGTYHCWGCGAVGDAMTFLTKAEGLSFRDAFHVLAGDTFPVISDEERTKRKQDAADATARRIRIGQDCWRRALPSEGTAVETYIRYRGITAPLPDTVRFALLDYRDQESGDVIAARVPAMVCALQDATGSVVGVQRIYLAPDGRGKLDVAKPKMSLGIIVGSAFRATGHDIGSTTQVIACEGPEDGLSLAQEIPDRPVLVACGTALLSRLELPAQVREITLAGDNNTAGRTAVEQSRAAYLDRGIDVVEMYPAAGFKDYNDQLRGVRM</sequence>
<dbReference type="SUPFAM" id="SSF57783">
    <property type="entry name" value="Zinc beta-ribbon"/>
    <property type="match status" value="1"/>
</dbReference>
<dbReference type="SMART" id="SM00400">
    <property type="entry name" value="ZnF_CHCC"/>
    <property type="match status" value="1"/>
</dbReference>
<dbReference type="InterPro" id="IPR055570">
    <property type="entry name" value="DUF7146"/>
</dbReference>
<evidence type="ECO:0000256" key="5">
    <source>
        <dbReference type="ARBA" id="ARBA00022705"/>
    </source>
</evidence>
<evidence type="ECO:0000256" key="4">
    <source>
        <dbReference type="ARBA" id="ARBA00022695"/>
    </source>
</evidence>
<dbReference type="PANTHER" id="PTHR30313">
    <property type="entry name" value="DNA PRIMASE"/>
    <property type="match status" value="1"/>
</dbReference>
<keyword evidence="4" id="KW-0548">Nucleotidyltransferase</keyword>
<evidence type="ECO:0000313" key="11">
    <source>
        <dbReference type="EMBL" id="MFD1951357.1"/>
    </source>
</evidence>
<keyword evidence="7" id="KW-0863">Zinc-finger</keyword>